<feature type="region of interest" description="Disordered" evidence="1">
    <location>
        <begin position="184"/>
        <end position="247"/>
    </location>
</feature>
<evidence type="ECO:0000259" key="2">
    <source>
        <dbReference type="Pfam" id="PF10545"/>
    </source>
</evidence>
<reference evidence="3 4" key="1">
    <citation type="journal article" date="2017" name="Gigascience">
        <title>Genome sequence of the small brown planthopper, Laodelphax striatellus.</title>
        <authorList>
            <person name="Zhu J."/>
            <person name="Jiang F."/>
            <person name="Wang X."/>
            <person name="Yang P."/>
            <person name="Bao Y."/>
            <person name="Zhao W."/>
            <person name="Wang W."/>
            <person name="Lu H."/>
            <person name="Wang Q."/>
            <person name="Cui N."/>
            <person name="Li J."/>
            <person name="Chen X."/>
            <person name="Luo L."/>
            <person name="Yu J."/>
            <person name="Kang L."/>
            <person name="Cui F."/>
        </authorList>
    </citation>
    <scope>NUCLEOTIDE SEQUENCE [LARGE SCALE GENOMIC DNA]</scope>
    <source>
        <strain evidence="3">Lst14</strain>
    </source>
</reference>
<gene>
    <name evidence="3" type="ORF">LSTR_LSTR011324</name>
</gene>
<feature type="domain" description="MADF" evidence="2">
    <location>
        <begin position="129"/>
        <end position="175"/>
    </location>
</feature>
<dbReference type="InParanoid" id="A0A482WG78"/>
<evidence type="ECO:0000313" key="4">
    <source>
        <dbReference type="Proteomes" id="UP000291343"/>
    </source>
</evidence>
<dbReference type="AlphaFoldDB" id="A0A482WG78"/>
<sequence>MTTMKVRLHLNAPKFSKPDALCVYVSCNWSDSKKIHMIYMKLKGTALNYFKSHVNFSDVTSLPTFDAVKKLLIERYSKKLPEQYYYGTARVHANSDSDSDSDFWRQEWHLHLNGSGHSGSRRKPSPCADAELRKKWKYLRDQFAVELGKIKPSCSGDPGSTYEPRWPHFKSLMFLKDVVEARPSSGNLTTKKKSTHDDTEVSNVEGNVGGCGQSNDLQANKEGTSDNSTLVPKTEFDDTDEPESRATTANFVDISWKRK</sequence>
<accession>A0A482WG78</accession>
<dbReference type="OrthoDB" id="5803771at2759"/>
<feature type="compositionally biased region" description="Polar residues" evidence="1">
    <location>
        <begin position="213"/>
        <end position="231"/>
    </location>
</feature>
<evidence type="ECO:0000313" key="3">
    <source>
        <dbReference type="EMBL" id="RZF32545.1"/>
    </source>
</evidence>
<proteinExistence type="predicted"/>
<keyword evidence="4" id="KW-1185">Reference proteome</keyword>
<evidence type="ECO:0000256" key="1">
    <source>
        <dbReference type="SAM" id="MobiDB-lite"/>
    </source>
</evidence>
<dbReference type="InterPro" id="IPR006578">
    <property type="entry name" value="MADF-dom"/>
</dbReference>
<name>A0A482WG78_LAOST</name>
<comment type="caution">
    <text evidence="3">The sequence shown here is derived from an EMBL/GenBank/DDBJ whole genome shotgun (WGS) entry which is preliminary data.</text>
</comment>
<dbReference type="Pfam" id="PF10545">
    <property type="entry name" value="MADF_DNA_bdg"/>
    <property type="match status" value="1"/>
</dbReference>
<organism evidence="3 4">
    <name type="scientific">Laodelphax striatellus</name>
    <name type="common">Small brown planthopper</name>
    <name type="synonym">Delphax striatella</name>
    <dbReference type="NCBI Taxonomy" id="195883"/>
    <lineage>
        <taxon>Eukaryota</taxon>
        <taxon>Metazoa</taxon>
        <taxon>Ecdysozoa</taxon>
        <taxon>Arthropoda</taxon>
        <taxon>Hexapoda</taxon>
        <taxon>Insecta</taxon>
        <taxon>Pterygota</taxon>
        <taxon>Neoptera</taxon>
        <taxon>Paraneoptera</taxon>
        <taxon>Hemiptera</taxon>
        <taxon>Auchenorrhyncha</taxon>
        <taxon>Fulgoroidea</taxon>
        <taxon>Delphacidae</taxon>
        <taxon>Criomorphinae</taxon>
        <taxon>Laodelphax</taxon>
    </lineage>
</organism>
<dbReference type="Proteomes" id="UP000291343">
    <property type="component" value="Unassembled WGS sequence"/>
</dbReference>
<protein>
    <recommendedName>
        <fullName evidence="2">MADF domain-containing protein</fullName>
    </recommendedName>
</protein>
<dbReference type="EMBL" id="QKKF02036682">
    <property type="protein sequence ID" value="RZF32545.1"/>
    <property type="molecule type" value="Genomic_DNA"/>
</dbReference>